<evidence type="ECO:0000313" key="4">
    <source>
        <dbReference type="Proteomes" id="UP001225596"/>
    </source>
</evidence>
<feature type="chain" id="PRO_5045999493" evidence="1">
    <location>
        <begin position="26"/>
        <end position="246"/>
    </location>
</feature>
<keyword evidence="4" id="KW-1185">Reference proteome</keyword>
<name>A0ABU1BSB4_9BURK</name>
<dbReference type="Proteomes" id="UP001225596">
    <property type="component" value="Unassembled WGS sequence"/>
</dbReference>
<dbReference type="InterPro" id="IPR013783">
    <property type="entry name" value="Ig-like_fold"/>
</dbReference>
<sequence>MRLIGLRTRLTVFLLCIALPFTSFAKNEGLDISPIRLILNGEQPSSSIKISNKKSRPVSFQARVFKRIVTAEEDSLAETDDLVFNPPFFKIQPQQSQVIRIGMEKNQAAKTEQLYRIFFEELPPESPTNRAEVTVLMNLSIPIYIEPIGGSSPKAVITGFQKHATRPGLKVTNSGNAHLLIHRLNLSREGQEKIEADIKGPVFLPAGKDAIIPLRKTTTVATTGKYTAELDTNHGLMHEEITLQAP</sequence>
<comment type="caution">
    <text evidence="3">The sequence shown here is derived from an EMBL/GenBank/DDBJ whole genome shotgun (WGS) entry which is preliminary data.</text>
</comment>
<dbReference type="Pfam" id="PF00345">
    <property type="entry name" value="PapD_N"/>
    <property type="match status" value="1"/>
</dbReference>
<dbReference type="InterPro" id="IPR008962">
    <property type="entry name" value="PapD-like_sf"/>
</dbReference>
<feature type="signal peptide" evidence="1">
    <location>
        <begin position="1"/>
        <end position="25"/>
    </location>
</feature>
<dbReference type="InterPro" id="IPR016147">
    <property type="entry name" value="Pili_assmbl_chaperone_N"/>
</dbReference>
<evidence type="ECO:0000313" key="3">
    <source>
        <dbReference type="EMBL" id="MDQ9170886.1"/>
    </source>
</evidence>
<protein>
    <submittedName>
        <fullName evidence="3">Fimbria/pilus periplasmic chaperone</fullName>
    </submittedName>
</protein>
<reference evidence="3 4" key="1">
    <citation type="submission" date="2023-08" db="EMBL/GenBank/DDBJ databases">
        <title>Oxalobacteraceae gen .nov., isolated from river sludge outside the plant.</title>
        <authorList>
            <person name="Zhao S.Y."/>
        </authorList>
    </citation>
    <scope>NUCLEOTIDE SEQUENCE [LARGE SCALE GENOMIC DNA]</scope>
    <source>
        <strain evidence="3 4">R-40</strain>
    </source>
</reference>
<dbReference type="PANTHER" id="PTHR30251:SF4">
    <property type="entry name" value="SLR1668 PROTEIN"/>
    <property type="match status" value="1"/>
</dbReference>
<evidence type="ECO:0000259" key="2">
    <source>
        <dbReference type="Pfam" id="PF00345"/>
    </source>
</evidence>
<accession>A0ABU1BSB4</accession>
<proteinExistence type="predicted"/>
<dbReference type="EMBL" id="JAUYVH010000006">
    <property type="protein sequence ID" value="MDQ9170886.1"/>
    <property type="molecule type" value="Genomic_DNA"/>
</dbReference>
<keyword evidence="1" id="KW-0732">Signal</keyword>
<dbReference type="PANTHER" id="PTHR30251">
    <property type="entry name" value="PILUS ASSEMBLY CHAPERONE"/>
    <property type="match status" value="1"/>
</dbReference>
<evidence type="ECO:0000256" key="1">
    <source>
        <dbReference type="SAM" id="SignalP"/>
    </source>
</evidence>
<dbReference type="SUPFAM" id="SSF49354">
    <property type="entry name" value="PapD-like"/>
    <property type="match status" value="1"/>
</dbReference>
<dbReference type="Gene3D" id="2.60.40.10">
    <property type="entry name" value="Immunoglobulins"/>
    <property type="match status" value="1"/>
</dbReference>
<gene>
    <name evidence="3" type="ORF">Q8A64_10740</name>
</gene>
<organism evidence="3 4">
    <name type="scientific">Keguizhuia sedimenti</name>
    <dbReference type="NCBI Taxonomy" id="3064264"/>
    <lineage>
        <taxon>Bacteria</taxon>
        <taxon>Pseudomonadati</taxon>
        <taxon>Pseudomonadota</taxon>
        <taxon>Betaproteobacteria</taxon>
        <taxon>Burkholderiales</taxon>
        <taxon>Oxalobacteraceae</taxon>
        <taxon>Keguizhuia</taxon>
    </lineage>
</organism>
<dbReference type="RefSeq" id="WP_338436826.1">
    <property type="nucleotide sequence ID" value="NZ_JAUYVH010000006.1"/>
</dbReference>
<dbReference type="InterPro" id="IPR050643">
    <property type="entry name" value="Periplasmic_pilus_chap"/>
</dbReference>
<feature type="domain" description="Pili assembly chaperone N-terminal" evidence="2">
    <location>
        <begin position="29"/>
        <end position="148"/>
    </location>
</feature>